<proteinExistence type="predicted"/>
<name>A0A8D5UG08_9BACL</name>
<accession>A0A8D5UG08</accession>
<dbReference type="Proteomes" id="UP000677436">
    <property type="component" value="Chromosome"/>
</dbReference>
<evidence type="ECO:0000313" key="2">
    <source>
        <dbReference type="Proteomes" id="UP000677436"/>
    </source>
</evidence>
<protein>
    <submittedName>
        <fullName evidence="1">Uncharacterized protein</fullName>
    </submittedName>
</protein>
<reference evidence="1" key="1">
    <citation type="journal article" date="2013" name="Int. J. Syst. Evol. Microbiol.">
        <title>Polycladomyces abyssicola gen. nov., sp. nov., a thermophilic filamentous bacterium isolated from hemipelagic sediment.</title>
        <authorList>
            <person name="Tsubouchi T."/>
            <person name="Shimane Y."/>
            <person name="Mori K."/>
            <person name="Usui K."/>
            <person name="Hiraki T."/>
            <person name="Tame A."/>
            <person name="Uematsu K."/>
            <person name="Maruyama T."/>
            <person name="Hatada Y."/>
        </authorList>
    </citation>
    <scope>NUCLEOTIDE SEQUENCE</scope>
    <source>
        <strain evidence="1">JIR-001</strain>
    </source>
</reference>
<dbReference type="AlphaFoldDB" id="A0A8D5UG08"/>
<dbReference type="RefSeq" id="WP_212773162.1">
    <property type="nucleotide sequence ID" value="NZ_AP024601.1"/>
</dbReference>
<evidence type="ECO:0000313" key="1">
    <source>
        <dbReference type="EMBL" id="BCU82871.1"/>
    </source>
</evidence>
<dbReference type="EMBL" id="AP024601">
    <property type="protein sequence ID" value="BCU82871.1"/>
    <property type="molecule type" value="Genomic_DNA"/>
</dbReference>
<keyword evidence="2" id="KW-1185">Reference proteome</keyword>
<reference evidence="1" key="2">
    <citation type="journal article" date="2021" name="Microbiol. Resour. Announc.">
        <title>Complete Genome Sequence of Polycladomyces abyssicola JIR-001T, Isolated from Hemipelagic Sediment in Deep Seawater.</title>
        <authorList>
            <person name="Tsubouchi T."/>
            <person name="Kaneko Y."/>
        </authorList>
    </citation>
    <scope>NUCLEOTIDE SEQUENCE</scope>
    <source>
        <strain evidence="1">JIR-001</strain>
    </source>
</reference>
<organism evidence="1 2">
    <name type="scientific">Polycladomyces abyssicola</name>
    <dbReference type="NCBI Taxonomy" id="1125966"/>
    <lineage>
        <taxon>Bacteria</taxon>
        <taxon>Bacillati</taxon>
        <taxon>Bacillota</taxon>
        <taxon>Bacilli</taxon>
        <taxon>Bacillales</taxon>
        <taxon>Thermoactinomycetaceae</taxon>
        <taxon>Polycladomyces</taxon>
    </lineage>
</organism>
<dbReference type="KEGG" id="pabs:JIR001_26540"/>
<gene>
    <name evidence="1" type="ORF">JIR001_26540</name>
</gene>
<sequence length="129" mass="13835">MSRAKTAGHVVLDFIGYYDAKAALTGVDENGNMGRAACVRCHGILISKPVKGVKIAAKYGDDVLRYGKGYVDYLARKSEKVACGCPNGINQAGKAVLSVEDLMKKGKPGRKTMGKSKQILDQMILVCIQ</sequence>